<organism evidence="2 3">
    <name type="scientific">Candidatus Uhrbacteria bacterium CG_4_9_14_3_um_filter_50_9</name>
    <dbReference type="NCBI Taxonomy" id="1975035"/>
    <lineage>
        <taxon>Bacteria</taxon>
        <taxon>Candidatus Uhriibacteriota</taxon>
    </lineage>
</organism>
<dbReference type="InterPro" id="IPR015797">
    <property type="entry name" value="NUDIX_hydrolase-like_dom_sf"/>
</dbReference>
<keyword evidence="2" id="KW-0378">Hydrolase</keyword>
<evidence type="ECO:0000313" key="3">
    <source>
        <dbReference type="Proteomes" id="UP000229385"/>
    </source>
</evidence>
<feature type="domain" description="Nudix hydrolase" evidence="1">
    <location>
        <begin position="10"/>
        <end position="122"/>
    </location>
</feature>
<dbReference type="InterPro" id="IPR000086">
    <property type="entry name" value="NUDIX_hydrolase_dom"/>
</dbReference>
<dbReference type="EMBL" id="PFWU01000045">
    <property type="protein sequence ID" value="PJA45243.1"/>
    <property type="molecule type" value="Genomic_DNA"/>
</dbReference>
<comment type="caution">
    <text evidence="2">The sequence shown here is derived from an EMBL/GenBank/DDBJ whole genome shotgun (WGS) entry which is preliminary data.</text>
</comment>
<name>A0A2M7XBM3_9BACT</name>
<accession>A0A2M7XBM3</accession>
<dbReference type="PROSITE" id="PS51462">
    <property type="entry name" value="NUDIX"/>
    <property type="match status" value="1"/>
</dbReference>
<dbReference type="SUPFAM" id="SSF55811">
    <property type="entry name" value="Nudix"/>
    <property type="match status" value="1"/>
</dbReference>
<dbReference type="GO" id="GO:0016787">
    <property type="term" value="F:hydrolase activity"/>
    <property type="evidence" value="ECO:0007669"/>
    <property type="project" value="UniProtKB-KW"/>
</dbReference>
<gene>
    <name evidence="2" type="ORF">CO174_04010</name>
</gene>
<sequence length="122" mass="13559">MTKHHSSTQNIKVAVDAVIFTIEDDTLQVLLIQMKKSPFEGMWAVPGGLLEEEETSDSAAGRILRTQTGVTEVFLEQLKTFDAIDRDPAGRVVSVSYYALISGEGVKLQTTDKYADVKWWPV</sequence>
<dbReference type="AlphaFoldDB" id="A0A2M7XBM3"/>
<dbReference type="Gene3D" id="3.90.79.10">
    <property type="entry name" value="Nucleoside Triphosphate Pyrophosphohydrolase"/>
    <property type="match status" value="1"/>
</dbReference>
<dbReference type="PANTHER" id="PTHR43736:SF4">
    <property type="entry name" value="SLR1690 PROTEIN"/>
    <property type="match status" value="1"/>
</dbReference>
<evidence type="ECO:0000313" key="2">
    <source>
        <dbReference type="EMBL" id="PJA45243.1"/>
    </source>
</evidence>
<feature type="non-terminal residue" evidence="2">
    <location>
        <position position="122"/>
    </location>
</feature>
<dbReference type="Proteomes" id="UP000229385">
    <property type="component" value="Unassembled WGS sequence"/>
</dbReference>
<protein>
    <submittedName>
        <fullName evidence="2">NUDIX hydrolase</fullName>
    </submittedName>
</protein>
<reference evidence="3" key="1">
    <citation type="submission" date="2017-09" db="EMBL/GenBank/DDBJ databases">
        <title>Depth-based differentiation of microbial function through sediment-hosted aquifers and enrichment of novel symbionts in the deep terrestrial subsurface.</title>
        <authorList>
            <person name="Probst A.J."/>
            <person name="Ladd B."/>
            <person name="Jarett J.K."/>
            <person name="Geller-Mcgrath D.E."/>
            <person name="Sieber C.M.K."/>
            <person name="Emerson J.B."/>
            <person name="Anantharaman K."/>
            <person name="Thomas B.C."/>
            <person name="Malmstrom R."/>
            <person name="Stieglmeier M."/>
            <person name="Klingl A."/>
            <person name="Woyke T."/>
            <person name="Ryan C.M."/>
            <person name="Banfield J.F."/>
        </authorList>
    </citation>
    <scope>NUCLEOTIDE SEQUENCE [LARGE SCALE GENOMIC DNA]</scope>
</reference>
<dbReference type="CDD" id="cd18873">
    <property type="entry name" value="NUDIX_NadM_like"/>
    <property type="match status" value="1"/>
</dbReference>
<proteinExistence type="predicted"/>
<dbReference type="PANTHER" id="PTHR43736">
    <property type="entry name" value="ADP-RIBOSE PYROPHOSPHATASE"/>
    <property type="match status" value="1"/>
</dbReference>
<evidence type="ECO:0000259" key="1">
    <source>
        <dbReference type="PROSITE" id="PS51462"/>
    </source>
</evidence>
<dbReference type="Pfam" id="PF00293">
    <property type="entry name" value="NUDIX"/>
    <property type="match status" value="1"/>
</dbReference>